<comment type="subunit">
    <text evidence="2">Homodimer.</text>
</comment>
<accession>A0A1G9Q091</accession>
<gene>
    <name evidence="2" type="primary">dtd</name>
    <name evidence="3" type="ORF">SAMN05660299_00066</name>
</gene>
<dbReference type="RefSeq" id="WP_091647178.1">
    <property type="nucleotide sequence ID" value="NZ_FNHQ01000001.1"/>
</dbReference>
<dbReference type="Pfam" id="PF02580">
    <property type="entry name" value="Tyr_Deacylase"/>
    <property type="match status" value="1"/>
</dbReference>
<dbReference type="InterPro" id="IPR003732">
    <property type="entry name" value="Daa-tRNA_deacyls_DTD"/>
</dbReference>
<dbReference type="STRING" id="349095.SAMN05660299_00066"/>
<dbReference type="InterPro" id="IPR023509">
    <property type="entry name" value="DTD-like_sf"/>
</dbReference>
<comment type="function">
    <text evidence="2">An aminoacyl-tRNA editing enzyme that deacylates mischarged D-aminoacyl-tRNAs. Also deacylates mischarged glycyl-tRNA(Ala), protecting cells against glycine mischarging by AlaRS. Acts via tRNA-based rather than protein-based catalysis; rejects L-amino acids rather than detecting D-amino acids in the active site. By recycling D-aminoacyl-tRNA to D-amino acids and free tRNA molecules, this enzyme counteracts the toxicity associated with the formation of D-aminoacyl-tRNA entities in vivo and helps enforce protein L-homochirality.</text>
</comment>
<comment type="similarity">
    <text evidence="1 2">Belongs to the DTD family.</text>
</comment>
<sequence>MRAVIQRTLSSQVTSEGIETGRAGFGLTVLLGVGKEDGKEDVQYMADKITNLRIFEDDQGKMNRSLMDIGGDMLVISQFTLYGDVRHGRRPGFDQAAPPMLAETLYDDFVAAVRSRGISAGTGVFRTDMVVTLANHGPVTILIDSKKKF</sequence>
<dbReference type="GO" id="GO:0043908">
    <property type="term" value="F:Ser(Gly)-tRNA(Ala) hydrolase activity"/>
    <property type="evidence" value="ECO:0007669"/>
    <property type="project" value="UniProtKB-UniRule"/>
</dbReference>
<dbReference type="Proteomes" id="UP000199309">
    <property type="component" value="Unassembled WGS sequence"/>
</dbReference>
<dbReference type="GO" id="GO:0000049">
    <property type="term" value="F:tRNA binding"/>
    <property type="evidence" value="ECO:0007669"/>
    <property type="project" value="UniProtKB-UniRule"/>
</dbReference>
<keyword evidence="4" id="KW-1185">Reference proteome</keyword>
<comment type="subcellular location">
    <subcellularLocation>
        <location evidence="2">Cytoplasm</location>
    </subcellularLocation>
</comment>
<keyword evidence="2" id="KW-0963">Cytoplasm</keyword>
<dbReference type="OrthoDB" id="9801395at2"/>
<evidence type="ECO:0000313" key="3">
    <source>
        <dbReference type="EMBL" id="SDM04478.1"/>
    </source>
</evidence>
<keyword evidence="2" id="KW-0820">tRNA-binding</keyword>
<dbReference type="AlphaFoldDB" id="A0A1G9Q091"/>
<dbReference type="EMBL" id="FNHQ01000001">
    <property type="protein sequence ID" value="SDM04478.1"/>
    <property type="molecule type" value="Genomic_DNA"/>
</dbReference>
<dbReference type="Gene3D" id="3.50.80.10">
    <property type="entry name" value="D-tyrosyl-tRNA(Tyr) deacylase"/>
    <property type="match status" value="1"/>
</dbReference>
<dbReference type="EC" id="3.1.1.-" evidence="2"/>
<dbReference type="HAMAP" id="MF_00518">
    <property type="entry name" value="Deacylase_Dtd"/>
    <property type="match status" value="1"/>
</dbReference>
<protein>
    <recommendedName>
        <fullName evidence="2">D-aminoacyl-tRNA deacylase</fullName>
        <shortName evidence="2">DTD</shortName>
        <ecNumber evidence="2">3.1.1.96</ecNumber>
    </recommendedName>
    <alternativeName>
        <fullName evidence="2">Gly-tRNA(Ala) deacylase</fullName>
        <ecNumber evidence="2">3.1.1.-</ecNumber>
    </alternativeName>
</protein>
<keyword evidence="2" id="KW-0378">Hydrolase</keyword>
<dbReference type="GO" id="GO:0019478">
    <property type="term" value="P:D-amino acid catabolic process"/>
    <property type="evidence" value="ECO:0007669"/>
    <property type="project" value="UniProtKB-UniRule"/>
</dbReference>
<evidence type="ECO:0000313" key="4">
    <source>
        <dbReference type="Proteomes" id="UP000199309"/>
    </source>
</evidence>
<dbReference type="GO" id="GO:0106026">
    <property type="term" value="F:Gly-tRNA(Ala) deacylase activity"/>
    <property type="evidence" value="ECO:0007669"/>
    <property type="project" value="UniProtKB-UniRule"/>
</dbReference>
<name>A0A1G9Q091_9FIRM</name>
<dbReference type="NCBIfam" id="TIGR00256">
    <property type="entry name" value="D-aminoacyl-tRNA deacylase"/>
    <property type="match status" value="1"/>
</dbReference>
<keyword evidence="2" id="KW-0694">RNA-binding</keyword>
<dbReference type="GO" id="GO:0051500">
    <property type="term" value="F:D-tyrosyl-tRNA(Tyr) deacylase activity"/>
    <property type="evidence" value="ECO:0007669"/>
    <property type="project" value="TreeGrafter"/>
</dbReference>
<reference evidence="3 4" key="1">
    <citation type="submission" date="2016-10" db="EMBL/GenBank/DDBJ databases">
        <authorList>
            <person name="de Groot N.N."/>
        </authorList>
    </citation>
    <scope>NUCLEOTIDE SEQUENCE [LARGE SCALE GENOMIC DNA]</scope>
    <source>
        <strain evidence="3 4">DSM 16981</strain>
    </source>
</reference>
<dbReference type="GO" id="GO:0005737">
    <property type="term" value="C:cytoplasm"/>
    <property type="evidence" value="ECO:0007669"/>
    <property type="project" value="UniProtKB-SubCell"/>
</dbReference>
<feature type="short sequence motif" description="Gly-cisPro motif, important for rejection of L-amino acids" evidence="2">
    <location>
        <begin position="137"/>
        <end position="138"/>
    </location>
</feature>
<evidence type="ECO:0000256" key="1">
    <source>
        <dbReference type="ARBA" id="ARBA00009673"/>
    </source>
</evidence>
<dbReference type="PANTHER" id="PTHR10472:SF5">
    <property type="entry name" value="D-AMINOACYL-TRNA DEACYLASE 1"/>
    <property type="match status" value="1"/>
</dbReference>
<dbReference type="EC" id="3.1.1.96" evidence="2"/>
<dbReference type="SUPFAM" id="SSF69500">
    <property type="entry name" value="DTD-like"/>
    <property type="match status" value="1"/>
</dbReference>
<evidence type="ECO:0000256" key="2">
    <source>
        <dbReference type="HAMAP-Rule" id="MF_00518"/>
    </source>
</evidence>
<comment type="domain">
    <text evidence="2">A Gly-cisPro motif from one monomer fits into the active site of the other monomer to allow specific chiral rejection of L-amino acids.</text>
</comment>
<comment type="catalytic activity">
    <reaction evidence="2">
        <text>a D-aminoacyl-tRNA + H2O = a tRNA + a D-alpha-amino acid + H(+)</text>
        <dbReference type="Rhea" id="RHEA:13953"/>
        <dbReference type="Rhea" id="RHEA-COMP:10123"/>
        <dbReference type="Rhea" id="RHEA-COMP:10124"/>
        <dbReference type="ChEBI" id="CHEBI:15377"/>
        <dbReference type="ChEBI" id="CHEBI:15378"/>
        <dbReference type="ChEBI" id="CHEBI:59871"/>
        <dbReference type="ChEBI" id="CHEBI:78442"/>
        <dbReference type="ChEBI" id="CHEBI:79333"/>
        <dbReference type="EC" id="3.1.1.96"/>
    </reaction>
</comment>
<dbReference type="FunFam" id="3.50.80.10:FF:000001">
    <property type="entry name" value="D-aminoacyl-tRNA deacylase"/>
    <property type="match status" value="1"/>
</dbReference>
<organism evidence="3 4">
    <name type="scientific">Megasphaera paucivorans</name>
    <dbReference type="NCBI Taxonomy" id="349095"/>
    <lineage>
        <taxon>Bacteria</taxon>
        <taxon>Bacillati</taxon>
        <taxon>Bacillota</taxon>
        <taxon>Negativicutes</taxon>
        <taxon>Veillonellales</taxon>
        <taxon>Veillonellaceae</taxon>
        <taxon>Megasphaera</taxon>
    </lineage>
</organism>
<comment type="catalytic activity">
    <reaction evidence="2">
        <text>glycyl-tRNA(Ala) + H2O = tRNA(Ala) + glycine + H(+)</text>
        <dbReference type="Rhea" id="RHEA:53744"/>
        <dbReference type="Rhea" id="RHEA-COMP:9657"/>
        <dbReference type="Rhea" id="RHEA-COMP:13640"/>
        <dbReference type="ChEBI" id="CHEBI:15377"/>
        <dbReference type="ChEBI" id="CHEBI:15378"/>
        <dbReference type="ChEBI" id="CHEBI:57305"/>
        <dbReference type="ChEBI" id="CHEBI:78442"/>
        <dbReference type="ChEBI" id="CHEBI:78522"/>
    </reaction>
</comment>
<dbReference type="PANTHER" id="PTHR10472">
    <property type="entry name" value="D-TYROSYL-TRNA TYR DEACYLASE"/>
    <property type="match status" value="1"/>
</dbReference>
<proteinExistence type="inferred from homology"/>